<gene>
    <name evidence="5" type="ordered locus">Awo_c03730</name>
</gene>
<accession>H6LH36</accession>
<reference evidence="5 6" key="2">
    <citation type="journal article" date="2012" name="PLoS ONE">
        <title>An ancient pathway combining carbon dioxide fixation with the generation and utilization of a sodium ion gradient for ATP synthesis.</title>
        <authorList>
            <person name="Poehlein A."/>
            <person name="Schmidt S."/>
            <person name="Kaster A.K."/>
            <person name="Goenrich M."/>
            <person name="Vollmers J."/>
            <person name="Thurmer A."/>
            <person name="Bertsch J."/>
            <person name="Schuchmann K."/>
            <person name="Voigt B."/>
            <person name="Hecker M."/>
            <person name="Daniel R."/>
            <person name="Thauer R.K."/>
            <person name="Gottschalk G."/>
            <person name="Muller V."/>
        </authorList>
    </citation>
    <scope>NUCLEOTIDE SEQUENCE [LARGE SCALE GENOMIC DNA]</scope>
    <source>
        <strain evidence="6">ATCC 29683 / DSM 1030 / JCM 2381 / KCTC 1655 / WB1</strain>
    </source>
</reference>
<dbReference type="HOGENOM" id="CLU_073125_1_0_9"/>
<dbReference type="InterPro" id="IPR029479">
    <property type="entry name" value="Nitroreductase"/>
</dbReference>
<evidence type="ECO:0000256" key="3">
    <source>
        <dbReference type="ARBA" id="ARBA00023002"/>
    </source>
</evidence>
<dbReference type="PANTHER" id="PTHR43035:SF1">
    <property type="entry name" value="FATTY ACID REPRESSION MUTANT PROTEIN 2-RELATED"/>
    <property type="match status" value="1"/>
</dbReference>
<evidence type="ECO:0000313" key="6">
    <source>
        <dbReference type="Proteomes" id="UP000007177"/>
    </source>
</evidence>
<evidence type="ECO:0000259" key="4">
    <source>
        <dbReference type="Pfam" id="PF00881"/>
    </source>
</evidence>
<proteinExistence type="predicted"/>
<dbReference type="InterPro" id="IPR000415">
    <property type="entry name" value="Nitroreductase-like"/>
</dbReference>
<protein>
    <recommendedName>
        <fullName evidence="4">Nitroreductase domain-containing protein</fullName>
    </recommendedName>
</protein>
<dbReference type="STRING" id="931626.Awo_c03730"/>
<dbReference type="AlphaFoldDB" id="H6LH36"/>
<evidence type="ECO:0000256" key="1">
    <source>
        <dbReference type="ARBA" id="ARBA00004496"/>
    </source>
</evidence>
<evidence type="ECO:0000256" key="2">
    <source>
        <dbReference type="ARBA" id="ARBA00022490"/>
    </source>
</evidence>
<reference evidence="6" key="1">
    <citation type="submission" date="2011-07" db="EMBL/GenBank/DDBJ databases">
        <title>Complete genome sequence of Acetobacterium woodii.</title>
        <authorList>
            <person name="Poehlein A."/>
            <person name="Schmidt S."/>
            <person name="Kaster A.-K."/>
            <person name="Goenrich M."/>
            <person name="Vollmers J."/>
            <person name="Thuermer A."/>
            <person name="Gottschalk G."/>
            <person name="Thauer R.K."/>
            <person name="Daniel R."/>
            <person name="Mueller V."/>
        </authorList>
    </citation>
    <scope>NUCLEOTIDE SEQUENCE [LARGE SCALE GENOMIC DNA]</scope>
    <source>
        <strain evidence="6">ATCC 29683 / DSM 1030 / JCM 2381 / KCTC 1655 / WB1</strain>
    </source>
</reference>
<name>H6LH36_ACEWD</name>
<keyword evidence="2" id="KW-0963">Cytoplasm</keyword>
<dbReference type="InterPro" id="IPR033877">
    <property type="entry name" value="Frm2/Hbn1"/>
</dbReference>
<dbReference type="PANTHER" id="PTHR43035">
    <property type="entry name" value="FATTY ACID REPRESSION MUTANT PROTEIN 2-RELATED"/>
    <property type="match status" value="1"/>
</dbReference>
<sequence>MAKDFKKVMEDRSSIYGICNESMISDEEILNIIKNTTKHIPSAFNCQSQRVAVLFGEKHLQFWGIVMETLRSIIPAEDFRPTEKKISGFAAGYGTVLFFDDHAVTKGLMERFAPYRDNFPIWAEQSNGMLQFAIWAQLEAEGLGANLQHYNPIIDEEVKATFIIPSSWRLIAQMPFGNPTEEPIKKEFVPIEKRVIVIE</sequence>
<dbReference type="GO" id="GO:0034599">
    <property type="term" value="P:cellular response to oxidative stress"/>
    <property type="evidence" value="ECO:0007669"/>
    <property type="project" value="InterPro"/>
</dbReference>
<evidence type="ECO:0000313" key="5">
    <source>
        <dbReference type="EMBL" id="AFA47174.1"/>
    </source>
</evidence>
<keyword evidence="6" id="KW-1185">Reference proteome</keyword>
<dbReference type="Proteomes" id="UP000007177">
    <property type="component" value="Chromosome"/>
</dbReference>
<organism evidence="5 6">
    <name type="scientific">Acetobacterium woodii (strain ATCC 29683 / DSM 1030 / JCM 2381 / KCTC 1655 / WB1)</name>
    <dbReference type="NCBI Taxonomy" id="931626"/>
    <lineage>
        <taxon>Bacteria</taxon>
        <taxon>Bacillati</taxon>
        <taxon>Bacillota</taxon>
        <taxon>Clostridia</taxon>
        <taxon>Eubacteriales</taxon>
        <taxon>Eubacteriaceae</taxon>
        <taxon>Acetobacterium</taxon>
    </lineage>
</organism>
<comment type="subcellular location">
    <subcellularLocation>
        <location evidence="1">Cytoplasm</location>
    </subcellularLocation>
</comment>
<dbReference type="RefSeq" id="WP_014354777.1">
    <property type="nucleotide sequence ID" value="NC_016894.1"/>
</dbReference>
<dbReference type="EMBL" id="CP002987">
    <property type="protein sequence ID" value="AFA47174.1"/>
    <property type="molecule type" value="Genomic_DNA"/>
</dbReference>
<dbReference type="SUPFAM" id="SSF55469">
    <property type="entry name" value="FMN-dependent nitroreductase-like"/>
    <property type="match status" value="1"/>
</dbReference>
<dbReference type="KEGG" id="awo:Awo_c03730"/>
<dbReference type="Gene3D" id="3.40.109.10">
    <property type="entry name" value="NADH Oxidase"/>
    <property type="match status" value="1"/>
</dbReference>
<dbReference type="GO" id="GO:0016491">
    <property type="term" value="F:oxidoreductase activity"/>
    <property type="evidence" value="ECO:0007669"/>
    <property type="project" value="UniProtKB-KW"/>
</dbReference>
<dbReference type="CDD" id="cd02140">
    <property type="entry name" value="Frm2-like"/>
    <property type="match status" value="1"/>
</dbReference>
<dbReference type="FunFam" id="3.40.109.10:FF:000001">
    <property type="entry name" value="Nitroreductase family"/>
    <property type="match status" value="1"/>
</dbReference>
<dbReference type="GO" id="GO:0005737">
    <property type="term" value="C:cytoplasm"/>
    <property type="evidence" value="ECO:0007669"/>
    <property type="project" value="UniProtKB-SubCell"/>
</dbReference>
<feature type="domain" description="Nitroreductase" evidence="4">
    <location>
        <begin position="11"/>
        <end position="177"/>
    </location>
</feature>
<keyword evidence="3" id="KW-0560">Oxidoreductase</keyword>
<dbReference type="Pfam" id="PF00881">
    <property type="entry name" value="Nitroreductase"/>
    <property type="match status" value="1"/>
</dbReference>
<dbReference type="eggNOG" id="COG3560">
    <property type="taxonomic scope" value="Bacteria"/>
</dbReference>
<dbReference type="OrthoDB" id="9810617at2"/>